<accession>A0A2H4YF87</accession>
<name>A0A2H4YF87_9CAUD</name>
<dbReference type="Pfam" id="PF18143">
    <property type="entry name" value="HAD_SAK_2"/>
    <property type="match status" value="1"/>
</dbReference>
<evidence type="ECO:0000313" key="1">
    <source>
        <dbReference type="EMBL" id="AUE22842.1"/>
    </source>
</evidence>
<dbReference type="Proteomes" id="UP000240934">
    <property type="component" value="Segment"/>
</dbReference>
<dbReference type="EMBL" id="MG250483">
    <property type="protein sequence ID" value="AUE22842.1"/>
    <property type="molecule type" value="Genomic_DNA"/>
</dbReference>
<evidence type="ECO:0000313" key="2">
    <source>
        <dbReference type="Proteomes" id="UP000240934"/>
    </source>
</evidence>
<reference evidence="1 2" key="1">
    <citation type="submission" date="2017-10" db="EMBL/GenBank/DDBJ databases">
        <title>Antibacterial composition for extension of chilled fish shelf life and decreasing of risk of food-borne infections, bacteriophage strains for its preparation.</title>
        <authorList>
            <person name="Zulkarneev E.R."/>
            <person name="Aleshkin A.V."/>
            <person name="Rubalsky O.V."/>
            <person name="Kiseleva I.A."/>
            <person name="Rubalskii E.O."/>
            <person name="Lebedev S.N."/>
        </authorList>
    </citation>
    <scope>NUCLEOTIDE SEQUENCE [LARGE SCALE GENOMIC DNA]</scope>
</reference>
<protein>
    <submittedName>
        <fullName evidence="1">Uncharacterized protein</fullName>
    </submittedName>
</protein>
<keyword evidence="2" id="KW-1185">Reference proteome</keyword>
<gene>
    <name evidence="1" type="ORF">Ah1_00324</name>
</gene>
<sequence>MPPSYQSTYGSVIYLDIDGVLNSYSELDTLVKKENNARMFRLYGKLDWIYVPMLERLHRIIRETNAKVVGISSWFKVGDDKRTKKIAEFLDIEIVDLIDYTGGGYHRVESVIRHIKEHSITDFVILDDIPMFSEYEELADRHICPKRYGLTENLTEKAIYVLCGKQV</sequence>
<proteinExistence type="predicted"/>
<organism evidence="1 2">
    <name type="scientific">Aeromonas phage Ah1</name>
    <dbReference type="NCBI Taxonomy" id="2053701"/>
    <lineage>
        <taxon>Viruses</taxon>
        <taxon>Duplodnaviria</taxon>
        <taxon>Heunggongvirae</taxon>
        <taxon>Uroviricota</taxon>
        <taxon>Caudoviricetes</taxon>
        <taxon>Pantevenvirales</taxon>
        <taxon>Straboviridae</taxon>
        <taxon>Cinqassovirus</taxon>
        <taxon>Cinqassovirus ah1</taxon>
    </lineage>
</organism>